<evidence type="ECO:0000313" key="2">
    <source>
        <dbReference type="EMBL" id="KAF5361516.1"/>
    </source>
</evidence>
<dbReference type="InterPro" id="IPR032675">
    <property type="entry name" value="LRR_dom_sf"/>
</dbReference>
<keyword evidence="3" id="KW-1185">Reference proteome</keyword>
<organism evidence="2 3">
    <name type="scientific">Tetrapyrgos nigripes</name>
    <dbReference type="NCBI Taxonomy" id="182062"/>
    <lineage>
        <taxon>Eukaryota</taxon>
        <taxon>Fungi</taxon>
        <taxon>Dikarya</taxon>
        <taxon>Basidiomycota</taxon>
        <taxon>Agaricomycotina</taxon>
        <taxon>Agaricomycetes</taxon>
        <taxon>Agaricomycetidae</taxon>
        <taxon>Agaricales</taxon>
        <taxon>Marasmiineae</taxon>
        <taxon>Marasmiaceae</taxon>
        <taxon>Tetrapyrgos</taxon>
    </lineage>
</organism>
<evidence type="ECO:0000313" key="3">
    <source>
        <dbReference type="Proteomes" id="UP000559256"/>
    </source>
</evidence>
<feature type="region of interest" description="Disordered" evidence="1">
    <location>
        <begin position="542"/>
        <end position="578"/>
    </location>
</feature>
<comment type="caution">
    <text evidence="2">The sequence shown here is derived from an EMBL/GenBank/DDBJ whole genome shotgun (WGS) entry which is preliminary data.</text>
</comment>
<dbReference type="OrthoDB" id="3221235at2759"/>
<dbReference type="Gene3D" id="3.80.10.10">
    <property type="entry name" value="Ribonuclease Inhibitor"/>
    <property type="match status" value="1"/>
</dbReference>
<gene>
    <name evidence="2" type="ORF">D9758_006136</name>
</gene>
<dbReference type="Gene3D" id="1.20.1280.50">
    <property type="match status" value="1"/>
</dbReference>
<feature type="compositionally biased region" description="Gly residues" evidence="1">
    <location>
        <begin position="544"/>
        <end position="554"/>
    </location>
</feature>
<proteinExistence type="predicted"/>
<dbReference type="Proteomes" id="UP000559256">
    <property type="component" value="Unassembled WGS sequence"/>
</dbReference>
<dbReference type="EMBL" id="JAACJM010000040">
    <property type="protein sequence ID" value="KAF5361516.1"/>
    <property type="molecule type" value="Genomic_DNA"/>
</dbReference>
<feature type="region of interest" description="Disordered" evidence="1">
    <location>
        <begin position="621"/>
        <end position="651"/>
    </location>
</feature>
<sequence>MSILNGDTPFKHVLNTNYSASAEESRLISSMLNDSKEVVDALDKDIISLRATMHKCMHRRNKLLSRMDAHRALISPIRRVSAEVMSEIFSHCLSEDHNPVRSIAEAPLLLTRICRSWREIALSDPRLWSAIHIHIPYVHNEKAIVNVVNQRKSGVNDWLGRSGTLPISLSFCATHNDYPCHHTVESSRPPEPAVYEEFMRTLLRREFSSRWRHLDLKFSSAVLNTWLPLKGQGLSSLHTLKLDFGEDFCWSFPPTERTQDFALPDLIREAPNLRVFSLCNYIHNPYNLPIRWQNLTDLTLKSFCHSPEGLTLQQVLYILSQTSQSLQSCALYVSFPIPYIKLSSDQEVVTLPYLRNFEIKFAIYSAQTIGTRISERELGDFFSYLNAPSLKDLGVQVTCGHPNVMRTMSSMPFLNLLRHSGATLSSLNIELPISNESLTECLRLTPNLTSLSMVECRWTRSPMLGIQLDLGPIATLHGHGMNDGEGPVISDDLLKALTPTPETSAPEDALLCPRLEKLKLNKCGPISGGALVRLAKGRWNLGQRGNGSESGAGADGASPSASDSSAAEAPEDVDETPTRLRIMDVSLYVSQPDDIKSVKDAVPQINMLKQQGMKISVSYPQERQRLGRDSPYTGLPNGDTRRHRSPFDRWF</sequence>
<reference evidence="2 3" key="1">
    <citation type="journal article" date="2020" name="ISME J.">
        <title>Uncovering the hidden diversity of litter-decomposition mechanisms in mushroom-forming fungi.</title>
        <authorList>
            <person name="Floudas D."/>
            <person name="Bentzer J."/>
            <person name="Ahren D."/>
            <person name="Johansson T."/>
            <person name="Persson P."/>
            <person name="Tunlid A."/>
        </authorList>
    </citation>
    <scope>NUCLEOTIDE SEQUENCE [LARGE SCALE GENOMIC DNA]</scope>
    <source>
        <strain evidence="2 3">CBS 291.85</strain>
    </source>
</reference>
<evidence type="ECO:0000256" key="1">
    <source>
        <dbReference type="SAM" id="MobiDB-lite"/>
    </source>
</evidence>
<dbReference type="AlphaFoldDB" id="A0A8H5GAU8"/>
<evidence type="ECO:0008006" key="4">
    <source>
        <dbReference type="Google" id="ProtNLM"/>
    </source>
</evidence>
<protein>
    <recommendedName>
        <fullName evidence="4">F-box domain-containing protein</fullName>
    </recommendedName>
</protein>
<accession>A0A8H5GAU8</accession>
<feature type="compositionally biased region" description="Low complexity" evidence="1">
    <location>
        <begin position="555"/>
        <end position="568"/>
    </location>
</feature>
<name>A0A8H5GAU8_9AGAR</name>